<feature type="transmembrane region" description="Helical" evidence="11">
    <location>
        <begin position="12"/>
        <end position="33"/>
    </location>
</feature>
<evidence type="ECO:0000256" key="6">
    <source>
        <dbReference type="ARBA" id="ARBA00022692"/>
    </source>
</evidence>
<evidence type="ECO:0000259" key="12">
    <source>
        <dbReference type="Pfam" id="PF12019"/>
    </source>
</evidence>
<comment type="similarity">
    <text evidence="9">Belongs to the GSP H family.</text>
</comment>
<dbReference type="Proteomes" id="UP000502297">
    <property type="component" value="Chromosome"/>
</dbReference>
<evidence type="ECO:0000256" key="9">
    <source>
        <dbReference type="ARBA" id="ARBA00025772"/>
    </source>
</evidence>
<dbReference type="AlphaFoldDB" id="A0A6G8RY02"/>
<evidence type="ECO:0000256" key="3">
    <source>
        <dbReference type="ARBA" id="ARBA00022475"/>
    </source>
</evidence>
<evidence type="ECO:0000256" key="10">
    <source>
        <dbReference type="ARBA" id="ARBA00030775"/>
    </source>
</evidence>
<keyword evidence="6 11" id="KW-0812">Transmembrane</keyword>
<dbReference type="Pfam" id="PF12019">
    <property type="entry name" value="GspH"/>
    <property type="match status" value="1"/>
</dbReference>
<keyword evidence="7 11" id="KW-1133">Transmembrane helix</keyword>
<evidence type="ECO:0000256" key="1">
    <source>
        <dbReference type="ARBA" id="ARBA00004377"/>
    </source>
</evidence>
<dbReference type="GO" id="GO:0005886">
    <property type="term" value="C:plasma membrane"/>
    <property type="evidence" value="ECO:0007669"/>
    <property type="project" value="UniProtKB-SubCell"/>
</dbReference>
<evidence type="ECO:0000256" key="11">
    <source>
        <dbReference type="SAM" id="Phobius"/>
    </source>
</evidence>
<dbReference type="GO" id="GO:0015627">
    <property type="term" value="C:type II protein secretion system complex"/>
    <property type="evidence" value="ECO:0007669"/>
    <property type="project" value="InterPro"/>
</dbReference>
<evidence type="ECO:0000256" key="7">
    <source>
        <dbReference type="ARBA" id="ARBA00022989"/>
    </source>
</evidence>
<organism evidence="13 14">
    <name type="scientific">Acinetobacter shaoyimingii</name>
    <dbReference type="NCBI Taxonomy" id="2715164"/>
    <lineage>
        <taxon>Bacteria</taxon>
        <taxon>Pseudomonadati</taxon>
        <taxon>Pseudomonadota</taxon>
        <taxon>Gammaproteobacteria</taxon>
        <taxon>Moraxellales</taxon>
        <taxon>Moraxellaceae</taxon>
        <taxon>Acinetobacter</taxon>
    </lineage>
</organism>
<protein>
    <recommendedName>
        <fullName evidence="2">Type II secretion system protein H</fullName>
    </recommendedName>
    <alternativeName>
        <fullName evidence="10">General secretion pathway protein H</fullName>
    </alternativeName>
</protein>
<dbReference type="EMBL" id="CP049801">
    <property type="protein sequence ID" value="QIO06809.1"/>
    <property type="molecule type" value="Genomic_DNA"/>
</dbReference>
<evidence type="ECO:0000256" key="8">
    <source>
        <dbReference type="ARBA" id="ARBA00023136"/>
    </source>
</evidence>
<comment type="subcellular location">
    <subcellularLocation>
        <location evidence="1">Cell inner membrane</location>
        <topology evidence="1">Single-pass membrane protein</topology>
    </subcellularLocation>
</comment>
<dbReference type="RefSeq" id="WP_166225240.1">
    <property type="nucleotide sequence ID" value="NZ_CP049801.1"/>
</dbReference>
<evidence type="ECO:0000313" key="13">
    <source>
        <dbReference type="EMBL" id="QIO06809.1"/>
    </source>
</evidence>
<dbReference type="KEGG" id="asha:G8E00_13100"/>
<keyword evidence="4" id="KW-0488">Methylation</keyword>
<keyword evidence="14" id="KW-1185">Reference proteome</keyword>
<dbReference type="Gene3D" id="3.55.40.10">
    <property type="entry name" value="minor pseudopilin epsh domain"/>
    <property type="match status" value="1"/>
</dbReference>
<gene>
    <name evidence="13" type="ORF">G8E00_13100</name>
</gene>
<name>A0A6G8RY02_9GAMM</name>
<sequence>MYPYCKENAFTLFELIAILAILIILISLGIPYFERFQAKQEIAQIYPLIQQQVSLAKNTARMRQAEVVICSSENQQTCGKNQWNKSLIIFIDDNHNKKYEFGETVIRITNNNFKYGELQWRGGVANLQTVTFQSDTGLPRGSQGAFYYCSFKLSGENLYIPISQMGNTRLVKIKKC</sequence>
<keyword evidence="5" id="KW-0997">Cell inner membrane</keyword>
<evidence type="ECO:0000256" key="2">
    <source>
        <dbReference type="ARBA" id="ARBA00021549"/>
    </source>
</evidence>
<reference evidence="13 14" key="1">
    <citation type="submission" date="2020-03" db="EMBL/GenBank/DDBJ databases">
        <authorList>
            <person name="Zhu W."/>
        </authorList>
    </citation>
    <scope>NUCLEOTIDE SEQUENCE [LARGE SCALE GENOMIC DNA]</scope>
    <source>
        <strain evidence="13 14">323-1</strain>
    </source>
</reference>
<dbReference type="InterPro" id="IPR045584">
    <property type="entry name" value="Pilin-like"/>
</dbReference>
<keyword evidence="3" id="KW-1003">Cell membrane</keyword>
<accession>A0A6G8RY02</accession>
<dbReference type="InterPro" id="IPR022346">
    <property type="entry name" value="T2SS_GspH"/>
</dbReference>
<evidence type="ECO:0000256" key="5">
    <source>
        <dbReference type="ARBA" id="ARBA00022519"/>
    </source>
</evidence>
<keyword evidence="8 11" id="KW-0472">Membrane</keyword>
<evidence type="ECO:0000256" key="4">
    <source>
        <dbReference type="ARBA" id="ARBA00022481"/>
    </source>
</evidence>
<dbReference type="GO" id="GO:0015628">
    <property type="term" value="P:protein secretion by the type II secretion system"/>
    <property type="evidence" value="ECO:0007669"/>
    <property type="project" value="InterPro"/>
</dbReference>
<evidence type="ECO:0000313" key="14">
    <source>
        <dbReference type="Proteomes" id="UP000502297"/>
    </source>
</evidence>
<proteinExistence type="inferred from homology"/>
<dbReference type="SUPFAM" id="SSF54523">
    <property type="entry name" value="Pili subunits"/>
    <property type="match status" value="1"/>
</dbReference>
<feature type="domain" description="General secretion pathway GspH" evidence="12">
    <location>
        <begin position="49"/>
        <end position="153"/>
    </location>
</feature>